<keyword evidence="10" id="KW-1185">Reference proteome</keyword>
<dbReference type="InterPro" id="IPR020846">
    <property type="entry name" value="MFS_dom"/>
</dbReference>
<evidence type="ECO:0000256" key="4">
    <source>
        <dbReference type="ARBA" id="ARBA00022989"/>
    </source>
</evidence>
<feature type="transmembrane region" description="Helical" evidence="7">
    <location>
        <begin position="50"/>
        <end position="70"/>
    </location>
</feature>
<reference evidence="10" key="1">
    <citation type="submission" date="2023-07" db="EMBL/GenBank/DDBJ databases">
        <title>30 novel species of actinomycetes from the DSMZ collection.</title>
        <authorList>
            <person name="Nouioui I."/>
        </authorList>
    </citation>
    <scope>NUCLEOTIDE SEQUENCE [LARGE SCALE GENOMIC DNA]</scope>
    <source>
        <strain evidence="10">DSM 41770</strain>
    </source>
</reference>
<proteinExistence type="predicted"/>
<accession>A0ABU2RCY0</accession>
<feature type="transmembrane region" description="Helical" evidence="7">
    <location>
        <begin position="384"/>
        <end position="404"/>
    </location>
</feature>
<feature type="region of interest" description="Disordered" evidence="6">
    <location>
        <begin position="485"/>
        <end position="526"/>
    </location>
</feature>
<feature type="transmembrane region" description="Helical" evidence="7">
    <location>
        <begin position="321"/>
        <end position="344"/>
    </location>
</feature>
<dbReference type="PANTHER" id="PTHR23513">
    <property type="entry name" value="INTEGRAL MEMBRANE EFFLUX PROTEIN-RELATED"/>
    <property type="match status" value="1"/>
</dbReference>
<dbReference type="InterPro" id="IPR005829">
    <property type="entry name" value="Sugar_transporter_CS"/>
</dbReference>
<dbReference type="InterPro" id="IPR036259">
    <property type="entry name" value="MFS_trans_sf"/>
</dbReference>
<evidence type="ECO:0000256" key="1">
    <source>
        <dbReference type="ARBA" id="ARBA00004651"/>
    </source>
</evidence>
<dbReference type="PROSITE" id="PS00216">
    <property type="entry name" value="SUGAR_TRANSPORT_1"/>
    <property type="match status" value="1"/>
</dbReference>
<organism evidence="9 10">
    <name type="scientific">Streptomyces salyersiae</name>
    <dbReference type="NCBI Taxonomy" id="3075530"/>
    <lineage>
        <taxon>Bacteria</taxon>
        <taxon>Bacillati</taxon>
        <taxon>Actinomycetota</taxon>
        <taxon>Actinomycetes</taxon>
        <taxon>Kitasatosporales</taxon>
        <taxon>Streptomycetaceae</taxon>
        <taxon>Streptomyces</taxon>
    </lineage>
</organism>
<dbReference type="Gene3D" id="1.20.1250.20">
    <property type="entry name" value="MFS general substrate transporter like domains"/>
    <property type="match status" value="1"/>
</dbReference>
<evidence type="ECO:0000256" key="6">
    <source>
        <dbReference type="SAM" id="MobiDB-lite"/>
    </source>
</evidence>
<dbReference type="Proteomes" id="UP001183777">
    <property type="component" value="Unassembled WGS sequence"/>
</dbReference>
<feature type="transmembrane region" description="Helical" evidence="7">
    <location>
        <begin position="12"/>
        <end position="38"/>
    </location>
</feature>
<dbReference type="CDD" id="cd06173">
    <property type="entry name" value="MFS_MefA_like"/>
    <property type="match status" value="1"/>
</dbReference>
<dbReference type="PROSITE" id="PS50850">
    <property type="entry name" value="MFS"/>
    <property type="match status" value="1"/>
</dbReference>
<evidence type="ECO:0000313" key="10">
    <source>
        <dbReference type="Proteomes" id="UP001183777"/>
    </source>
</evidence>
<feature type="compositionally biased region" description="Gly residues" evidence="6">
    <location>
        <begin position="485"/>
        <end position="498"/>
    </location>
</feature>
<feature type="transmembrane region" description="Helical" evidence="7">
    <location>
        <begin position="182"/>
        <end position="199"/>
    </location>
</feature>
<feature type="transmembrane region" description="Helical" evidence="7">
    <location>
        <begin position="220"/>
        <end position="240"/>
    </location>
</feature>
<comment type="caution">
    <text evidence="9">The sequence shown here is derived from an EMBL/GenBank/DDBJ whole genome shotgun (WGS) entry which is preliminary data.</text>
</comment>
<feature type="compositionally biased region" description="Low complexity" evidence="6">
    <location>
        <begin position="499"/>
        <end position="508"/>
    </location>
</feature>
<dbReference type="EMBL" id="JAVREX010000001">
    <property type="protein sequence ID" value="MDT0426123.1"/>
    <property type="molecule type" value="Genomic_DNA"/>
</dbReference>
<dbReference type="PROSITE" id="PS00217">
    <property type="entry name" value="SUGAR_TRANSPORT_2"/>
    <property type="match status" value="1"/>
</dbReference>
<dbReference type="InterPro" id="IPR011701">
    <property type="entry name" value="MFS"/>
</dbReference>
<feature type="domain" description="Major facilitator superfamily (MFS) profile" evidence="8">
    <location>
        <begin position="12"/>
        <end position="409"/>
    </location>
</feature>
<sequence length="526" mass="51895">MRGGRPDRDRTPLAAVLAANSISTAGTSLTLIGVPWFVLETTGSAGRAGVVAFCATLPIVLAALIGGPLIDRIGRRRIAVASDTVCGAAVAAVPLLHAAGLLEFWMLCALMALNGLAHTPGNTARYVLVPDLTARAGTTLARAASLYDAVSRGARMVGAALAGVLIAVVGAETVLLLDAATFALSALLVAVGVRGVRAAEPRRDAAPVSLRTYGTELREGYAYVLGNRLLLAVVVMVLFMNGTDQGWNAVLLPVHAEAELGGSTQLGLLTALFAAGGLTGALLYGAVGHRFSRRTVFSVCVVLCGAPRFLVAALTGTTLPLAVTMALGGVAGGMLNPILTTLTYERVPEELRSRVSGALTAGCELAMPVGGLAAGLLVEGMGAVGALLAMGGVYFLATLSPLVFPAWRSMEGPGADDGAKAPRGTGTTYADADTGAGAGAVADADTGAGAGAVADADTGAGAGAVVGADTGAGAGAVADADTGAGAGAVVGADTGSGPGREPLLSSSEPCPPGPEPAARTPRSSAS</sequence>
<feature type="transmembrane region" description="Helical" evidence="7">
    <location>
        <begin position="296"/>
        <end position="315"/>
    </location>
</feature>
<evidence type="ECO:0000256" key="3">
    <source>
        <dbReference type="ARBA" id="ARBA00022692"/>
    </source>
</evidence>
<keyword evidence="2" id="KW-1003">Cell membrane</keyword>
<keyword evidence="5 7" id="KW-0472">Membrane</keyword>
<dbReference type="Pfam" id="PF07690">
    <property type="entry name" value="MFS_1"/>
    <property type="match status" value="1"/>
</dbReference>
<keyword evidence="4 7" id="KW-1133">Transmembrane helix</keyword>
<dbReference type="RefSeq" id="WP_311654349.1">
    <property type="nucleotide sequence ID" value="NZ_JAVREX010000001.1"/>
</dbReference>
<comment type="subcellular location">
    <subcellularLocation>
        <location evidence="1">Cell membrane</location>
        <topology evidence="1">Multi-pass membrane protein</topology>
    </subcellularLocation>
</comment>
<evidence type="ECO:0000256" key="2">
    <source>
        <dbReference type="ARBA" id="ARBA00022475"/>
    </source>
</evidence>
<feature type="transmembrane region" description="Helical" evidence="7">
    <location>
        <begin position="260"/>
        <end position="284"/>
    </location>
</feature>
<feature type="transmembrane region" description="Helical" evidence="7">
    <location>
        <begin position="356"/>
        <end position="378"/>
    </location>
</feature>
<evidence type="ECO:0000256" key="7">
    <source>
        <dbReference type="SAM" id="Phobius"/>
    </source>
</evidence>
<gene>
    <name evidence="9" type="ORF">RM649_00420</name>
</gene>
<dbReference type="PANTHER" id="PTHR23513:SF11">
    <property type="entry name" value="STAPHYLOFERRIN A TRANSPORTER"/>
    <property type="match status" value="1"/>
</dbReference>
<name>A0ABU2RCY0_9ACTN</name>
<protein>
    <submittedName>
        <fullName evidence="9">MFS transporter</fullName>
    </submittedName>
</protein>
<evidence type="ECO:0000259" key="8">
    <source>
        <dbReference type="PROSITE" id="PS50850"/>
    </source>
</evidence>
<evidence type="ECO:0000313" key="9">
    <source>
        <dbReference type="EMBL" id="MDT0426123.1"/>
    </source>
</evidence>
<dbReference type="SUPFAM" id="SSF103473">
    <property type="entry name" value="MFS general substrate transporter"/>
    <property type="match status" value="1"/>
</dbReference>
<evidence type="ECO:0000256" key="5">
    <source>
        <dbReference type="ARBA" id="ARBA00023136"/>
    </source>
</evidence>
<keyword evidence="3 7" id="KW-0812">Transmembrane</keyword>